<gene>
    <name evidence="2" type="ORF">L2422_03710</name>
</gene>
<dbReference type="Gene3D" id="2.40.50.140">
    <property type="entry name" value="Nucleic acid-binding proteins"/>
    <property type="match status" value="1"/>
</dbReference>
<evidence type="ECO:0000259" key="1">
    <source>
        <dbReference type="PROSITE" id="PS50126"/>
    </source>
</evidence>
<dbReference type="SMART" id="SM00316">
    <property type="entry name" value="S1"/>
    <property type="match status" value="1"/>
</dbReference>
<name>A0AAP3GW69_9LACO</name>
<accession>A0AAP3GW69</accession>
<reference evidence="2" key="1">
    <citation type="submission" date="2022-01" db="EMBL/GenBank/DDBJ databases">
        <title>VMRC isolate genome collection.</title>
        <authorList>
            <person name="France M."/>
            <person name="Rutt L."/>
            <person name="Humphrys M."/>
            <person name="Ravel J."/>
        </authorList>
    </citation>
    <scope>NUCLEOTIDE SEQUENCE</scope>
    <source>
        <strain evidence="2">C0127B5</strain>
    </source>
</reference>
<sequence>MKFEVGQRIIGKINNVTDYGIFVSLKNKSGLIYKDDFKDGWEREKLKFQPGQEVRVVITQIKNKKIALSLKRVDDPNLVDPDNQFNNLSQEAFASTLTELTVQAKKTIKDLQDGLN</sequence>
<dbReference type="PANTHER" id="PTHR10724">
    <property type="entry name" value="30S RIBOSOMAL PROTEIN S1"/>
    <property type="match status" value="1"/>
</dbReference>
<comment type="caution">
    <text evidence="2">The sequence shown here is derived from an EMBL/GenBank/DDBJ whole genome shotgun (WGS) entry which is preliminary data.</text>
</comment>
<dbReference type="RefSeq" id="WP_006585879.1">
    <property type="nucleotide sequence ID" value="NZ_CABMGH010000038.1"/>
</dbReference>
<dbReference type="InterPro" id="IPR003029">
    <property type="entry name" value="S1_domain"/>
</dbReference>
<evidence type="ECO:0000313" key="2">
    <source>
        <dbReference type="EMBL" id="MCZ3844630.1"/>
    </source>
</evidence>
<feature type="domain" description="S1 motif" evidence="1">
    <location>
        <begin position="6"/>
        <end position="71"/>
    </location>
</feature>
<dbReference type="AlphaFoldDB" id="A0AAP3GW69"/>
<protein>
    <submittedName>
        <fullName evidence="2">S1 RNA-binding domain-containing protein</fullName>
    </submittedName>
</protein>
<dbReference type="GO" id="GO:0003735">
    <property type="term" value="F:structural constituent of ribosome"/>
    <property type="evidence" value="ECO:0007669"/>
    <property type="project" value="TreeGrafter"/>
</dbReference>
<dbReference type="SUPFAM" id="SSF50249">
    <property type="entry name" value="Nucleic acid-binding proteins"/>
    <property type="match status" value="1"/>
</dbReference>
<evidence type="ECO:0000313" key="3">
    <source>
        <dbReference type="Proteomes" id="UP001213015"/>
    </source>
</evidence>
<dbReference type="InterPro" id="IPR012340">
    <property type="entry name" value="NA-bd_OB-fold"/>
</dbReference>
<dbReference type="GO" id="GO:0003729">
    <property type="term" value="F:mRNA binding"/>
    <property type="evidence" value="ECO:0007669"/>
    <property type="project" value="TreeGrafter"/>
</dbReference>
<organism evidence="2 3">
    <name type="scientific">Lactobacillus mulieris</name>
    <dbReference type="NCBI Taxonomy" id="2508708"/>
    <lineage>
        <taxon>Bacteria</taxon>
        <taxon>Bacillati</taxon>
        <taxon>Bacillota</taxon>
        <taxon>Bacilli</taxon>
        <taxon>Lactobacillales</taxon>
        <taxon>Lactobacillaceae</taxon>
        <taxon>Lactobacillus</taxon>
    </lineage>
</organism>
<proteinExistence type="predicted"/>
<dbReference type="InterPro" id="IPR050437">
    <property type="entry name" value="Ribos_protein_bS1-like"/>
</dbReference>
<dbReference type="Proteomes" id="UP001213015">
    <property type="component" value="Unassembled WGS sequence"/>
</dbReference>
<dbReference type="GO" id="GO:0006412">
    <property type="term" value="P:translation"/>
    <property type="evidence" value="ECO:0007669"/>
    <property type="project" value="TreeGrafter"/>
</dbReference>
<dbReference type="EMBL" id="JAKHLF010000004">
    <property type="protein sequence ID" value="MCZ3844630.1"/>
    <property type="molecule type" value="Genomic_DNA"/>
</dbReference>
<dbReference type="PROSITE" id="PS50126">
    <property type="entry name" value="S1"/>
    <property type="match status" value="1"/>
</dbReference>
<dbReference type="GeneID" id="97458552"/>
<dbReference type="Pfam" id="PF00575">
    <property type="entry name" value="S1"/>
    <property type="match status" value="1"/>
</dbReference>